<sequence>MKTGFFTSLSGTLKNTDMNYTRYLLLLFGVMALASCRQEKLDVTFSSLLEEMVDYEEAARFPALPFSCRQESSYDRRSIHPDSAGWFANNDGFGIIRVDTVNGRKENVLFDQDGPGVITRFWLTTMDKRGVMRFYFNHAKDAQWEIPAYDLLRTGLPIGREFAQEHPNYTPDGKGGNTLFLPIPYSDGCKVTFELPDSIEPSPQYYGINYRRYPVGTKVETFSVEVVEKNRDKILYVDSLLQHYPSYEKGTLLTESQELASKDSLSVVLPEGTNAVRLLSVNIQVDSAHYEQAMREQIIKMDFDGVETVLVPLSDFSGAGMGARKSDSWYVSADGKGQVVSRWVMPYQKNAVFTLVNLSSIAVKAAVEIRVDSWQWDERSLYFHTSWKQEKGIHVEADPDNDAACIDWNFATLNGRGVYKGDVLSLFNHTLAWYGEGDEKIWVDDDKNFPSHFGTGTEDYYNCSWAPVIPFYTPFGGATRADAETSIGYNTFFRTRNLDQIPFNKNLRFDIEMLSWISGEVDYATTVYWYGDLNAKAEGCTPVEVVTQPLLSQPADPAAYKIAENAIEFEKLTPVAKSGELFTDGQGMLTFSDGKWSGSKQLICTHGKVGSFIEYVFDVTENQPYDIIIHGTKAPDYGIIGFYVNDRKSPVVFDGCSAPEFDVANSGPIRLGRYVPENGKIRLKIELVGKNEKAHGTGGIFGLDCLILNAVK</sequence>
<gene>
    <name evidence="1" type="ORF">HMPREF1071_03400</name>
</gene>
<dbReference type="EMBL" id="AGXV01000039">
    <property type="protein sequence ID" value="EIY59660.1"/>
    <property type="molecule type" value="Genomic_DNA"/>
</dbReference>
<proteinExistence type="predicted"/>
<dbReference type="AlphaFoldDB" id="I8Y933"/>
<dbReference type="InterPro" id="IPR021345">
    <property type="entry name" value="DUF2961"/>
</dbReference>
<dbReference type="HOGENOM" id="CLU_026223_0_0_10"/>
<dbReference type="Gene3D" id="2.60.120.1390">
    <property type="match status" value="2"/>
</dbReference>
<evidence type="ECO:0000313" key="2">
    <source>
        <dbReference type="Proteomes" id="UP000005150"/>
    </source>
</evidence>
<dbReference type="Pfam" id="PF11175">
    <property type="entry name" value="DUF2961"/>
    <property type="match status" value="1"/>
</dbReference>
<keyword evidence="2" id="KW-1185">Reference proteome</keyword>
<reference evidence="1 2" key="1">
    <citation type="submission" date="2012-02" db="EMBL/GenBank/DDBJ databases">
        <title>The Genome Sequence of Bacteroides salyersiae CL02T12C01.</title>
        <authorList>
            <consortium name="The Broad Institute Genome Sequencing Platform"/>
            <person name="Earl A."/>
            <person name="Ward D."/>
            <person name="Feldgarden M."/>
            <person name="Gevers D."/>
            <person name="Zitomersky N.L."/>
            <person name="Coyne M.J."/>
            <person name="Comstock L.E."/>
            <person name="Young S.K."/>
            <person name="Zeng Q."/>
            <person name="Gargeya S."/>
            <person name="Fitzgerald M."/>
            <person name="Haas B."/>
            <person name="Abouelleil A."/>
            <person name="Alvarado L."/>
            <person name="Arachchi H.M."/>
            <person name="Berlin A."/>
            <person name="Chapman S.B."/>
            <person name="Gearin G."/>
            <person name="Goldberg J."/>
            <person name="Griggs A."/>
            <person name="Gujja S."/>
            <person name="Hansen M."/>
            <person name="Heiman D."/>
            <person name="Howarth C."/>
            <person name="Larimer J."/>
            <person name="Lui A."/>
            <person name="MacDonald P.J.P."/>
            <person name="McCowen C."/>
            <person name="Montmayeur A."/>
            <person name="Murphy C."/>
            <person name="Neiman D."/>
            <person name="Pearson M."/>
            <person name="Priest M."/>
            <person name="Roberts A."/>
            <person name="Saif S."/>
            <person name="Shea T."/>
            <person name="Sisk P."/>
            <person name="Stolte C."/>
            <person name="Sykes S."/>
            <person name="Wortman J."/>
            <person name="Nusbaum C."/>
            <person name="Birren B."/>
        </authorList>
    </citation>
    <scope>NUCLEOTIDE SEQUENCE [LARGE SCALE GENOMIC DNA]</scope>
    <source>
        <strain evidence="1 2">CL02T12C01</strain>
    </source>
</reference>
<dbReference type="Proteomes" id="UP000005150">
    <property type="component" value="Unassembled WGS sequence"/>
</dbReference>
<protein>
    <recommendedName>
        <fullName evidence="3">DUF2961 domain-containing protein</fullName>
    </recommendedName>
</protein>
<name>I8Y933_9BACE</name>
<organism evidence="1 2">
    <name type="scientific">Bacteroides salyersiae CL02T12C01</name>
    <dbReference type="NCBI Taxonomy" id="997887"/>
    <lineage>
        <taxon>Bacteria</taxon>
        <taxon>Pseudomonadati</taxon>
        <taxon>Bacteroidota</taxon>
        <taxon>Bacteroidia</taxon>
        <taxon>Bacteroidales</taxon>
        <taxon>Bacteroidaceae</taxon>
        <taxon>Bacteroides</taxon>
    </lineage>
</organism>
<dbReference type="PATRIC" id="fig|997887.3.peg.3527"/>
<evidence type="ECO:0000313" key="1">
    <source>
        <dbReference type="EMBL" id="EIY59660.1"/>
    </source>
</evidence>
<comment type="caution">
    <text evidence="1">The sequence shown here is derived from an EMBL/GenBank/DDBJ whole genome shotgun (WGS) entry which is preliminary data.</text>
</comment>
<accession>I8Y933</accession>
<evidence type="ECO:0008006" key="3">
    <source>
        <dbReference type="Google" id="ProtNLM"/>
    </source>
</evidence>